<dbReference type="PANTHER" id="PTHR43737">
    <property type="entry name" value="BLL7424 PROTEIN"/>
    <property type="match status" value="1"/>
</dbReference>
<protein>
    <submittedName>
        <fullName evidence="1">DUF1501 domain-containing protein</fullName>
    </submittedName>
</protein>
<dbReference type="Pfam" id="PF07394">
    <property type="entry name" value="DUF1501"/>
    <property type="match status" value="1"/>
</dbReference>
<evidence type="ECO:0000313" key="2">
    <source>
        <dbReference type="Proteomes" id="UP000306402"/>
    </source>
</evidence>
<evidence type="ECO:0000313" key="1">
    <source>
        <dbReference type="EMBL" id="TLV02510.1"/>
    </source>
</evidence>
<dbReference type="InterPro" id="IPR010869">
    <property type="entry name" value="DUF1501"/>
</dbReference>
<gene>
    <name evidence="1" type="ORF">FEN17_02475</name>
</gene>
<dbReference type="EMBL" id="VCEJ01000002">
    <property type="protein sequence ID" value="TLV02510.1"/>
    <property type="molecule type" value="Genomic_DNA"/>
</dbReference>
<dbReference type="PANTHER" id="PTHR43737:SF1">
    <property type="entry name" value="DUF1501 DOMAIN-CONTAINING PROTEIN"/>
    <property type="match status" value="1"/>
</dbReference>
<proteinExistence type="predicted"/>
<sequence>MKRREFLKRSALTTAGTMMIPSFLKAYELGQMNVGAAGSKILVVIQLSGGNDGLNTVIPFRNDIYYRERPSLAIAREKVLALNDEMGFNPALSPLKELYDEGLVRVINNVGYPNPDRSHFRSMDIWQTASSSDQYLQTGWVGRYMDAACSGAGGCAPHRAVEVDDTLSLSLKGNAVNGLALLNPKKLYNQTRGGMVKELAQTSSSKTPDNLGYLYKTLAETVSSAAYVYDQSAKSVHQTKGTYPAHELGKRLKTVSELIQSDTVTRVYYVSISGFDTHVNQAGQQERLLRQYAEAVKAFMDDMKATNRQDDVLVMTFSEFGRRVKQNASNGTDHGTANNVFLVGGGLSSSGHIYNQPPDLDNLEEGDLKFSVDFRSIYATLLADWLNADAQAILGNKFPKLDLWS</sequence>
<organism evidence="1 2">
    <name type="scientific">Dyadobacter luticola</name>
    <dbReference type="NCBI Taxonomy" id="1979387"/>
    <lineage>
        <taxon>Bacteria</taxon>
        <taxon>Pseudomonadati</taxon>
        <taxon>Bacteroidota</taxon>
        <taxon>Cytophagia</taxon>
        <taxon>Cytophagales</taxon>
        <taxon>Spirosomataceae</taxon>
        <taxon>Dyadobacter</taxon>
    </lineage>
</organism>
<keyword evidence="2" id="KW-1185">Reference proteome</keyword>
<reference evidence="1 2" key="1">
    <citation type="submission" date="2019-05" db="EMBL/GenBank/DDBJ databases">
        <authorList>
            <person name="Qu J.-H."/>
        </authorList>
    </citation>
    <scope>NUCLEOTIDE SEQUENCE [LARGE SCALE GENOMIC DNA]</scope>
    <source>
        <strain evidence="1 2">T17</strain>
    </source>
</reference>
<dbReference type="Proteomes" id="UP000306402">
    <property type="component" value="Unassembled WGS sequence"/>
</dbReference>
<dbReference type="RefSeq" id="WP_138363721.1">
    <property type="nucleotide sequence ID" value="NZ_VCEJ01000002.1"/>
</dbReference>
<dbReference type="AlphaFoldDB" id="A0A5R9L2M9"/>
<dbReference type="OrthoDB" id="9779968at2"/>
<accession>A0A5R9L2M9</accession>
<comment type="caution">
    <text evidence="1">The sequence shown here is derived from an EMBL/GenBank/DDBJ whole genome shotgun (WGS) entry which is preliminary data.</text>
</comment>
<name>A0A5R9L2M9_9BACT</name>